<dbReference type="GO" id="GO:0061136">
    <property type="term" value="P:regulation of proteasomal protein catabolic process"/>
    <property type="evidence" value="ECO:0007669"/>
    <property type="project" value="TreeGrafter"/>
</dbReference>
<dbReference type="PROSITE" id="PS00973">
    <property type="entry name" value="USP_2"/>
    <property type="match status" value="1"/>
</dbReference>
<keyword evidence="6" id="KW-0788">Thiol protease</keyword>
<evidence type="ECO:0000313" key="8">
    <source>
        <dbReference type="EMBL" id="VDI17117.1"/>
    </source>
</evidence>
<dbReference type="InterPro" id="IPR018200">
    <property type="entry name" value="USP_CS"/>
</dbReference>
<accession>A0A8B6DDL3</accession>
<evidence type="ECO:0000256" key="5">
    <source>
        <dbReference type="ARBA" id="ARBA00022801"/>
    </source>
</evidence>
<dbReference type="GO" id="GO:0004843">
    <property type="term" value="F:cysteine-type deubiquitinase activity"/>
    <property type="evidence" value="ECO:0007669"/>
    <property type="project" value="UniProtKB-EC"/>
</dbReference>
<comment type="caution">
    <text evidence="8">The sequence shown here is derived from an EMBL/GenBank/DDBJ whole genome shotgun (WGS) entry which is preliminary data.</text>
</comment>
<gene>
    <name evidence="8" type="ORF">MGAL_10B033904</name>
</gene>
<dbReference type="AlphaFoldDB" id="A0A8B6DDL3"/>
<dbReference type="PANTHER" id="PTHR43982">
    <property type="entry name" value="UBIQUITIN CARBOXYL-TERMINAL HYDROLASE"/>
    <property type="match status" value="1"/>
</dbReference>
<evidence type="ECO:0000256" key="6">
    <source>
        <dbReference type="ARBA" id="ARBA00022807"/>
    </source>
</evidence>
<keyword evidence="3" id="KW-0645">Protease</keyword>
<dbReference type="GO" id="GO:0016579">
    <property type="term" value="P:protein deubiquitination"/>
    <property type="evidence" value="ECO:0007669"/>
    <property type="project" value="InterPro"/>
</dbReference>
<dbReference type="GO" id="GO:0043161">
    <property type="term" value="P:proteasome-mediated ubiquitin-dependent protein catabolic process"/>
    <property type="evidence" value="ECO:0007669"/>
    <property type="project" value="InterPro"/>
</dbReference>
<reference evidence="8" key="1">
    <citation type="submission" date="2018-11" db="EMBL/GenBank/DDBJ databases">
        <authorList>
            <person name="Alioto T."/>
            <person name="Alioto T."/>
        </authorList>
    </citation>
    <scope>NUCLEOTIDE SEQUENCE</scope>
</reference>
<dbReference type="InterPro" id="IPR044635">
    <property type="entry name" value="UBP14-like"/>
</dbReference>
<dbReference type="GO" id="GO:0070628">
    <property type="term" value="F:proteasome binding"/>
    <property type="evidence" value="ECO:0007669"/>
    <property type="project" value="TreeGrafter"/>
</dbReference>
<comment type="catalytic activity">
    <reaction evidence="1">
        <text>Thiol-dependent hydrolysis of ester, thioester, amide, peptide and isopeptide bonds formed by the C-terminal Gly of ubiquitin (a 76-residue protein attached to proteins as an intracellular targeting signal).</text>
        <dbReference type="EC" id="3.4.19.12"/>
    </reaction>
</comment>
<protein>
    <recommendedName>
        <fullName evidence="2">ubiquitinyl hydrolase 1</fullName>
        <ecNumber evidence="2">3.4.19.12</ecNumber>
    </recommendedName>
</protein>
<name>A0A8B6DDL3_MYTGA</name>
<dbReference type="InterPro" id="IPR028889">
    <property type="entry name" value="USP"/>
</dbReference>
<dbReference type="PANTHER" id="PTHR43982:SF1">
    <property type="entry name" value="UBIQUITIN CARBOXYL-TERMINAL HYDROLASE 14"/>
    <property type="match status" value="1"/>
</dbReference>
<dbReference type="EC" id="3.4.19.12" evidence="2"/>
<sequence length="502" mass="57384">MYGTGNNLLLSVNADIESKIALAGVRALGLVDVHINRPLWKLLDCNDVSITDMSQYYQKLHDDSISNLVQDSSPMFDENYQMFENYPPEKDLFGFFALHAVEENNEELDVLTTQALELILASILSVIKRQLVDHLTGGKHSDPNEDLMLISQSVPKTNQSNESNFGQLDRIKRFKPNATTAHIEGMVLYVNNKTSDWLDTQCNEADIMQKDANECWTELVRCLQQKVPGVKKEPMEIGASSSQGLVDQYLSGEFDVSMKCEEAEEEVATHSTEKFYQLSCFIEKEVKYMHTGLRSRLEEHITKNSPTLGRDAVYKKSSKLKRIPAYLAIQFVRFYYKEKEAINAKILKDVKFPISLDVYDLCSEKLKEQLAPMRDRFKEQEDKKAEELQKAKVSGKTDEKKEIKLKQEPYSFPDDVGSNNSGYYELQAVLTHKGRSSSSGHYVAWVRRKGDDWYMYDDDNVSPVTAEDVLRLSGGGDWHSAYVLLYGPRIYEAEEEEEKMET</sequence>
<keyword evidence="5 8" id="KW-0378">Hydrolase</keyword>
<dbReference type="InterPro" id="IPR038765">
    <property type="entry name" value="Papain-like_cys_pep_sf"/>
</dbReference>
<evidence type="ECO:0000256" key="1">
    <source>
        <dbReference type="ARBA" id="ARBA00000707"/>
    </source>
</evidence>
<keyword evidence="4" id="KW-0833">Ubl conjugation pathway</keyword>
<keyword evidence="9" id="KW-1185">Reference proteome</keyword>
<evidence type="ECO:0000259" key="7">
    <source>
        <dbReference type="PROSITE" id="PS50235"/>
    </source>
</evidence>
<dbReference type="Pfam" id="PF00443">
    <property type="entry name" value="UCH"/>
    <property type="match status" value="1"/>
</dbReference>
<dbReference type="PROSITE" id="PS50235">
    <property type="entry name" value="USP_3"/>
    <property type="match status" value="1"/>
</dbReference>
<feature type="domain" description="USP" evidence="7">
    <location>
        <begin position="63"/>
        <end position="489"/>
    </location>
</feature>
<evidence type="ECO:0000256" key="2">
    <source>
        <dbReference type="ARBA" id="ARBA00012759"/>
    </source>
</evidence>
<dbReference type="Gene3D" id="3.90.70.10">
    <property type="entry name" value="Cysteine proteinases"/>
    <property type="match status" value="1"/>
</dbReference>
<dbReference type="SUPFAM" id="SSF54001">
    <property type="entry name" value="Cysteine proteinases"/>
    <property type="match status" value="1"/>
</dbReference>
<dbReference type="OrthoDB" id="333239at2759"/>
<proteinExistence type="predicted"/>
<dbReference type="Proteomes" id="UP000596742">
    <property type="component" value="Unassembled WGS sequence"/>
</dbReference>
<dbReference type="EMBL" id="UYJE01003170">
    <property type="protein sequence ID" value="VDI17117.1"/>
    <property type="molecule type" value="Genomic_DNA"/>
</dbReference>
<dbReference type="InterPro" id="IPR001394">
    <property type="entry name" value="Peptidase_C19_UCH"/>
</dbReference>
<evidence type="ECO:0000256" key="4">
    <source>
        <dbReference type="ARBA" id="ARBA00022786"/>
    </source>
</evidence>
<evidence type="ECO:0000256" key="3">
    <source>
        <dbReference type="ARBA" id="ARBA00022670"/>
    </source>
</evidence>
<organism evidence="8 9">
    <name type="scientific">Mytilus galloprovincialis</name>
    <name type="common">Mediterranean mussel</name>
    <dbReference type="NCBI Taxonomy" id="29158"/>
    <lineage>
        <taxon>Eukaryota</taxon>
        <taxon>Metazoa</taxon>
        <taxon>Spiralia</taxon>
        <taxon>Lophotrochozoa</taxon>
        <taxon>Mollusca</taxon>
        <taxon>Bivalvia</taxon>
        <taxon>Autobranchia</taxon>
        <taxon>Pteriomorphia</taxon>
        <taxon>Mytilida</taxon>
        <taxon>Mytiloidea</taxon>
        <taxon>Mytilidae</taxon>
        <taxon>Mytilinae</taxon>
        <taxon>Mytilus</taxon>
    </lineage>
</organism>
<evidence type="ECO:0000313" key="9">
    <source>
        <dbReference type="Proteomes" id="UP000596742"/>
    </source>
</evidence>